<name>A0A2A5JN55_PSEO7</name>
<dbReference type="Proteomes" id="UP000228621">
    <property type="component" value="Unassembled WGS sequence"/>
</dbReference>
<dbReference type="Gene3D" id="2.60.120.380">
    <property type="match status" value="1"/>
</dbReference>
<keyword evidence="3" id="KW-1185">Reference proteome</keyword>
<proteinExistence type="predicted"/>
<dbReference type="AlphaFoldDB" id="A0A2A5JN55"/>
<comment type="caution">
    <text evidence="2">The sequence shown here is derived from an EMBL/GenBank/DDBJ whole genome shotgun (WGS) entry which is preliminary data.</text>
</comment>
<organism evidence="2 3">
    <name type="scientific">Pseudoalteromonas piscicida</name>
    <dbReference type="NCBI Taxonomy" id="43662"/>
    <lineage>
        <taxon>Bacteria</taxon>
        <taxon>Pseudomonadati</taxon>
        <taxon>Pseudomonadota</taxon>
        <taxon>Gammaproteobacteria</taxon>
        <taxon>Alteromonadales</taxon>
        <taxon>Pseudoalteromonadaceae</taxon>
        <taxon>Pseudoalteromonas</taxon>
    </lineage>
</organism>
<gene>
    <name evidence="2" type="ORF">CEX98_16205</name>
</gene>
<feature type="signal peptide" evidence="1">
    <location>
        <begin position="1"/>
        <end position="23"/>
    </location>
</feature>
<dbReference type="OrthoDB" id="6123906at2"/>
<accession>A0A2A5JN55</accession>
<evidence type="ECO:0000313" key="3">
    <source>
        <dbReference type="Proteomes" id="UP000228621"/>
    </source>
</evidence>
<feature type="chain" id="PRO_5012495310" evidence="1">
    <location>
        <begin position="24"/>
        <end position="484"/>
    </location>
</feature>
<sequence>MKNKLLLLSAVATAISLSCSVAATPSQLSVQAEQPVTVYDLPGTYFDTHDIRADEELKLDKNFPFQIRQPGFNSVAKSQLFLQSETVNAESEPTPAQRSGCPDLPLDNGVYVNFTEQGQIRCYSTEVTEPTKIEGLLNNIPTGVDYNLYLFKLEDDNSFTALDLGNSTTAQSERVVQKVDAGVYILAAEAVTGFSEEQSIMGWFSHTEFDQQESNDKPGQATILPANGTISGNIDNQNDLDYFVYQVGEEQEQITLSFSASEQFILELWNGSGWAKVPNNNIVNINTTKGSNAIFLVRGDSANQPPTAAQYAFTIADANAATKISTIHTWNNEQLTNLLSASLLEAHQEIGMSATAVNDAGEPVPFALIGLDAIDHTGRIGSSVLRADANGKFSTTVALPDCDGTMEVTRENRVTRGTPTNPELLWEIKFDPANYRYMLLDPSGSPKYTFAHEFAHICKEKIIESCYWDRDFSSGENKYICNRY</sequence>
<dbReference type="RefSeq" id="WP_099643081.1">
    <property type="nucleotide sequence ID" value="NZ_JAQPZX010000006.1"/>
</dbReference>
<evidence type="ECO:0000313" key="2">
    <source>
        <dbReference type="EMBL" id="PCK30691.1"/>
    </source>
</evidence>
<evidence type="ECO:0000256" key="1">
    <source>
        <dbReference type="SAM" id="SignalP"/>
    </source>
</evidence>
<dbReference type="PROSITE" id="PS51257">
    <property type="entry name" value="PROKAR_LIPOPROTEIN"/>
    <property type="match status" value="1"/>
</dbReference>
<keyword evidence="1" id="KW-0732">Signal</keyword>
<reference evidence="3" key="1">
    <citation type="journal article" date="2019" name="Genome Announc.">
        <title>Draft Genome Sequence of Pseudoalteromonas piscicida Strain 36Y ROTHPW, an Hypersaline Seawater Isolate from the South Coast of Sonora, Mexico.</title>
        <authorList>
            <person name="Sanchez-Diaz R."/>
            <person name="Molina-Garza Z.J."/>
            <person name="Cruz-Suarez L.E."/>
            <person name="Selvin J."/>
            <person name="Kiran G.S."/>
            <person name="Ibarra-Gamez J.C."/>
            <person name="Gomez-Gil B."/>
            <person name="Galaviz-Silva L."/>
        </authorList>
    </citation>
    <scope>NUCLEOTIDE SEQUENCE [LARGE SCALE GENOMIC DNA]</scope>
    <source>
        <strain evidence="3">36Y_RITHPW</strain>
    </source>
</reference>
<protein>
    <submittedName>
        <fullName evidence="2">Uncharacterized protein</fullName>
    </submittedName>
</protein>
<dbReference type="EMBL" id="NKHF01000076">
    <property type="protein sequence ID" value="PCK30691.1"/>
    <property type="molecule type" value="Genomic_DNA"/>
</dbReference>